<feature type="transmembrane region" description="Helical" evidence="1">
    <location>
        <begin position="299"/>
        <end position="316"/>
    </location>
</feature>
<name>A0A1T4YGI8_9BACT</name>
<feature type="transmembrane region" description="Helical" evidence="1">
    <location>
        <begin position="98"/>
        <end position="118"/>
    </location>
</feature>
<proteinExistence type="predicted"/>
<dbReference type="AlphaFoldDB" id="A0A1T4YGI8"/>
<sequence>MKTPNLTWRELAERVPSLMPTESLHQQLQALHAQEEKPWIVTFFSGVGAWFSALFLLPFLAMTGAFNSVPGSAVVGLMLLGAAIAVSRSSTHVFPSQLALSLLLAGHAMIHAGVAMSLDSEKLFFESLTITQVILAAVTCILFRGITGRFLSLVAVPACAATWLIVLQQPHGLHGIIAFLAVATGFLWTWKGRPDVLDVVAWAAILSLPCVVLLIELLHGITWWQMSSTPLWPSSLMLGAILLWLVADQHGGLAVWSRPWFMGFAVVVVIIAALGAVGVLVAMLLLYMARSRDEPGLSVIGHLFLTGFLVLFYYALNISLAEKSLLVTGSGVLFLLLRQMLGRSETLSSSTEAVS</sequence>
<feature type="transmembrane region" description="Helical" evidence="1">
    <location>
        <begin position="199"/>
        <end position="224"/>
    </location>
</feature>
<feature type="transmembrane region" description="Helical" evidence="1">
    <location>
        <begin position="39"/>
        <end position="62"/>
    </location>
</feature>
<evidence type="ECO:0000313" key="3">
    <source>
        <dbReference type="EMBL" id="SKB00937.1"/>
    </source>
</evidence>
<protein>
    <recommendedName>
        <fullName evidence="2">DUF4401 domain-containing protein</fullName>
    </recommendedName>
</protein>
<dbReference type="EMBL" id="FUYE01000011">
    <property type="protein sequence ID" value="SKB00937.1"/>
    <property type="molecule type" value="Genomic_DNA"/>
</dbReference>
<keyword evidence="4" id="KW-1185">Reference proteome</keyword>
<dbReference type="Proteomes" id="UP000190774">
    <property type="component" value="Unassembled WGS sequence"/>
</dbReference>
<dbReference type="Pfam" id="PF14351">
    <property type="entry name" value="DUF4401"/>
    <property type="match status" value="1"/>
</dbReference>
<accession>A0A1T4YGI8</accession>
<evidence type="ECO:0000256" key="1">
    <source>
        <dbReference type="SAM" id="Phobius"/>
    </source>
</evidence>
<feature type="transmembrane region" description="Helical" evidence="1">
    <location>
        <begin position="172"/>
        <end position="190"/>
    </location>
</feature>
<feature type="transmembrane region" description="Helical" evidence="1">
    <location>
        <begin position="150"/>
        <end position="166"/>
    </location>
</feature>
<dbReference type="OrthoDB" id="5495410at2"/>
<dbReference type="RefSeq" id="WP_078814449.1">
    <property type="nucleotide sequence ID" value="NZ_FUYE01000011.1"/>
</dbReference>
<dbReference type="InterPro" id="IPR025513">
    <property type="entry name" value="DUF4401"/>
</dbReference>
<organism evidence="3 4">
    <name type="scientific">Prosthecobacter debontii</name>
    <dbReference type="NCBI Taxonomy" id="48467"/>
    <lineage>
        <taxon>Bacteria</taxon>
        <taxon>Pseudomonadati</taxon>
        <taxon>Verrucomicrobiota</taxon>
        <taxon>Verrucomicrobiia</taxon>
        <taxon>Verrucomicrobiales</taxon>
        <taxon>Verrucomicrobiaceae</taxon>
        <taxon>Prosthecobacter</taxon>
    </lineage>
</organism>
<keyword evidence="1" id="KW-1133">Transmembrane helix</keyword>
<evidence type="ECO:0000313" key="4">
    <source>
        <dbReference type="Proteomes" id="UP000190774"/>
    </source>
</evidence>
<evidence type="ECO:0000259" key="2">
    <source>
        <dbReference type="Pfam" id="PF14351"/>
    </source>
</evidence>
<feature type="domain" description="DUF4401" evidence="2">
    <location>
        <begin position="38"/>
        <end position="343"/>
    </location>
</feature>
<gene>
    <name evidence="3" type="ORF">SAMN02745166_03261</name>
</gene>
<feature type="transmembrane region" description="Helical" evidence="1">
    <location>
        <begin position="230"/>
        <end position="247"/>
    </location>
</feature>
<reference evidence="4" key="1">
    <citation type="submission" date="2017-02" db="EMBL/GenBank/DDBJ databases">
        <authorList>
            <person name="Varghese N."/>
            <person name="Submissions S."/>
        </authorList>
    </citation>
    <scope>NUCLEOTIDE SEQUENCE [LARGE SCALE GENOMIC DNA]</scope>
    <source>
        <strain evidence="4">ATCC 700200</strain>
    </source>
</reference>
<keyword evidence="1" id="KW-0812">Transmembrane</keyword>
<feature type="transmembrane region" description="Helical" evidence="1">
    <location>
        <begin position="68"/>
        <end position="86"/>
    </location>
</feature>
<keyword evidence="1" id="KW-0472">Membrane</keyword>
<feature type="transmembrane region" description="Helical" evidence="1">
    <location>
        <begin position="259"/>
        <end position="287"/>
    </location>
</feature>
<dbReference type="STRING" id="48467.SAMN02745166_03261"/>